<dbReference type="GO" id="GO:0051754">
    <property type="term" value="P:meiotic sister chromatid cohesion, centromeric"/>
    <property type="evidence" value="ECO:0007669"/>
    <property type="project" value="TreeGrafter"/>
</dbReference>
<dbReference type="GO" id="GO:0032991">
    <property type="term" value="C:protein-containing complex"/>
    <property type="evidence" value="ECO:0007669"/>
    <property type="project" value="UniProtKB-ARBA"/>
</dbReference>
<dbReference type="OrthoDB" id="248495at2759"/>
<proteinExistence type="predicted"/>
<dbReference type="Gene3D" id="1.25.40.430">
    <property type="match status" value="1"/>
</dbReference>
<evidence type="ECO:0000313" key="4">
    <source>
        <dbReference type="Proteomes" id="UP001152798"/>
    </source>
</evidence>
<dbReference type="Proteomes" id="UP001152798">
    <property type="component" value="Chromosome 5"/>
</dbReference>
<dbReference type="GO" id="GO:0005634">
    <property type="term" value="C:nucleus"/>
    <property type="evidence" value="ECO:0007669"/>
    <property type="project" value="TreeGrafter"/>
</dbReference>
<sequence>MDIEILELCKENIQPLRKGRKVNQLGLALKAEGNAELQTRLLKEREEYELGIITYDGSDPLVPRLEYITWLEQTYIKHGRECNLIPLLEDTITLFKDNPKYKQDPRFIDLVVKYVEDQENAVELFQMVYSQGLGTMCASLYRSWAEVLDQGNDFKRADQVYQLGIANHAEPVDMLKQAHAQFQLSVGRRMMMSGGDLSQPIVEEPQERQALGKLKKGVGSIRSAHGSAGVLSVRSSSKSSSKKPIAVFQDGENNYEHLISVALQKNKIGSIATSSKNNEENTLKPGTWNKGYNRKEVSKMLSMPPTTPSFKVHVDPDAEEETPKLAAKTPSNVLKTRKAEMLASSNAKEVFTASSSAHKPLQANLEVYAGGREFSFEELRAAYYKKQEDIKNSKKEALAQLQTPAKYVIPLNMPNTPFMMGSSHDECETPLPSMRNLSISSDSKNDRDVQDGSCSPTTDSNECFKTPFKHPAGFVPITPSLQGIDLSEFIETPVAPPQAKNNKVFSIFVDEECSSSSSSRDLLPIIEENQEETRTSPKIMKKGFVRKKQLFSEE</sequence>
<gene>
    <name evidence="3" type="ORF">NEZAVI_LOCUS12404</name>
</gene>
<dbReference type="Pfam" id="PF08311">
    <property type="entry name" value="Mad3_BUB1_I"/>
    <property type="match status" value="1"/>
</dbReference>
<dbReference type="PANTHER" id="PTHR14030:SF4">
    <property type="entry name" value="BUB1 KINASE, ISOFORM A-RELATED"/>
    <property type="match status" value="1"/>
</dbReference>
<feature type="domain" description="BUB1 N-terminal" evidence="2">
    <location>
        <begin position="48"/>
        <end position="211"/>
    </location>
</feature>
<keyword evidence="4" id="KW-1185">Reference proteome</keyword>
<dbReference type="PROSITE" id="PS51489">
    <property type="entry name" value="BUB1_N"/>
    <property type="match status" value="1"/>
</dbReference>
<accession>A0A9P0HKN4</accession>
<dbReference type="SMART" id="SM00777">
    <property type="entry name" value="Mad3_BUB1_I"/>
    <property type="match status" value="1"/>
</dbReference>
<dbReference type="PANTHER" id="PTHR14030">
    <property type="entry name" value="MITOTIC CHECKPOINT SERINE/THREONINE-PROTEIN KINASE BUB1"/>
    <property type="match status" value="1"/>
</dbReference>
<dbReference type="AlphaFoldDB" id="A0A9P0HKN4"/>
<evidence type="ECO:0000259" key="2">
    <source>
        <dbReference type="PROSITE" id="PS51489"/>
    </source>
</evidence>
<feature type="compositionally biased region" description="Polar residues" evidence="1">
    <location>
        <begin position="452"/>
        <end position="462"/>
    </location>
</feature>
<name>A0A9P0HKN4_NEZVI</name>
<protein>
    <recommendedName>
        <fullName evidence="2">BUB1 N-terminal domain-containing protein</fullName>
    </recommendedName>
</protein>
<dbReference type="GO" id="GO:0004672">
    <property type="term" value="F:protein kinase activity"/>
    <property type="evidence" value="ECO:0007669"/>
    <property type="project" value="TreeGrafter"/>
</dbReference>
<dbReference type="GO" id="GO:0007094">
    <property type="term" value="P:mitotic spindle assembly checkpoint signaling"/>
    <property type="evidence" value="ECO:0007669"/>
    <property type="project" value="InterPro"/>
</dbReference>
<evidence type="ECO:0000313" key="3">
    <source>
        <dbReference type="EMBL" id="CAH1403889.1"/>
    </source>
</evidence>
<dbReference type="InterPro" id="IPR015661">
    <property type="entry name" value="Bub1/Mad3"/>
</dbReference>
<evidence type="ECO:0000256" key="1">
    <source>
        <dbReference type="SAM" id="MobiDB-lite"/>
    </source>
</evidence>
<dbReference type="EMBL" id="OV725081">
    <property type="protein sequence ID" value="CAH1403889.1"/>
    <property type="molecule type" value="Genomic_DNA"/>
</dbReference>
<dbReference type="FunFam" id="1.25.40.430:FF:000003">
    <property type="entry name" value="Checkpoint serine/threonine-protein kinase BUB1"/>
    <property type="match status" value="1"/>
</dbReference>
<organism evidence="3 4">
    <name type="scientific">Nezara viridula</name>
    <name type="common">Southern green stink bug</name>
    <name type="synonym">Cimex viridulus</name>
    <dbReference type="NCBI Taxonomy" id="85310"/>
    <lineage>
        <taxon>Eukaryota</taxon>
        <taxon>Metazoa</taxon>
        <taxon>Ecdysozoa</taxon>
        <taxon>Arthropoda</taxon>
        <taxon>Hexapoda</taxon>
        <taxon>Insecta</taxon>
        <taxon>Pterygota</taxon>
        <taxon>Neoptera</taxon>
        <taxon>Paraneoptera</taxon>
        <taxon>Hemiptera</taxon>
        <taxon>Heteroptera</taxon>
        <taxon>Panheteroptera</taxon>
        <taxon>Pentatomomorpha</taxon>
        <taxon>Pentatomoidea</taxon>
        <taxon>Pentatomidae</taxon>
        <taxon>Pentatominae</taxon>
        <taxon>Nezara</taxon>
    </lineage>
</organism>
<feature type="region of interest" description="Disordered" evidence="1">
    <location>
        <begin position="421"/>
        <end position="462"/>
    </location>
</feature>
<dbReference type="InterPro" id="IPR013212">
    <property type="entry name" value="Mad3/Bub1_I"/>
</dbReference>
<reference evidence="3" key="1">
    <citation type="submission" date="2022-01" db="EMBL/GenBank/DDBJ databases">
        <authorList>
            <person name="King R."/>
        </authorList>
    </citation>
    <scope>NUCLEOTIDE SEQUENCE</scope>
</reference>